<dbReference type="GO" id="GO:0004175">
    <property type="term" value="F:endopeptidase activity"/>
    <property type="evidence" value="ECO:0007669"/>
    <property type="project" value="UniProtKB-ARBA"/>
</dbReference>
<keyword evidence="5" id="KW-1185">Reference proteome</keyword>
<evidence type="ECO:0000313" key="5">
    <source>
        <dbReference type="Proteomes" id="UP000317043"/>
    </source>
</evidence>
<feature type="transmembrane region" description="Helical" evidence="2">
    <location>
        <begin position="194"/>
        <end position="213"/>
    </location>
</feature>
<feature type="transmembrane region" description="Helical" evidence="2">
    <location>
        <begin position="220"/>
        <end position="238"/>
    </location>
</feature>
<dbReference type="EMBL" id="VFOW01000001">
    <property type="protein sequence ID" value="TQL78989.1"/>
    <property type="molecule type" value="Genomic_DNA"/>
</dbReference>
<feature type="transmembrane region" description="Helical" evidence="2">
    <location>
        <begin position="64"/>
        <end position="83"/>
    </location>
</feature>
<organism evidence="4 5">
    <name type="scientific">Stackebrandtia endophytica</name>
    <dbReference type="NCBI Taxonomy" id="1496996"/>
    <lineage>
        <taxon>Bacteria</taxon>
        <taxon>Bacillati</taxon>
        <taxon>Actinomycetota</taxon>
        <taxon>Actinomycetes</taxon>
        <taxon>Glycomycetales</taxon>
        <taxon>Glycomycetaceae</taxon>
        <taxon>Stackebrandtia</taxon>
    </lineage>
</organism>
<sequence>MTGLMDPRAASGHTPWMRPDAPEAAAPTRRRRTWLVLTVWFVTSAVSAMALLALQPVIGLSMEILSLVMLAPGIGAAITWLTVRKDLPTAIPAVSGGRFTVAMGLSIGTVVVYFGSIYVFRGVLPEVPAEVAGMSVLVMILAQAVGALTEEIGFRGVLFDAIGVRVPRAVTAILVGLLFGFWHVQYFALPVGQHAMFIIGTVALTITMAYVMVGSFWQRMAVCTVIHLGANLALAFTGGESTSMVVFGMAVAIGCLMVTPVAVLIGRRDRRS</sequence>
<evidence type="ECO:0000313" key="4">
    <source>
        <dbReference type="EMBL" id="TQL78989.1"/>
    </source>
</evidence>
<dbReference type="GO" id="GO:0080120">
    <property type="term" value="P:CAAX-box protein maturation"/>
    <property type="evidence" value="ECO:0007669"/>
    <property type="project" value="UniProtKB-ARBA"/>
</dbReference>
<reference evidence="4 5" key="1">
    <citation type="submission" date="2019-06" db="EMBL/GenBank/DDBJ databases">
        <title>Sequencing the genomes of 1000 actinobacteria strains.</title>
        <authorList>
            <person name="Klenk H.-P."/>
        </authorList>
    </citation>
    <scope>NUCLEOTIDE SEQUENCE [LARGE SCALE GENOMIC DNA]</scope>
    <source>
        <strain evidence="4 5">DSM 45928</strain>
    </source>
</reference>
<keyword evidence="2" id="KW-0472">Membrane</keyword>
<dbReference type="AlphaFoldDB" id="A0A543B2B8"/>
<feature type="domain" description="CAAX prenyl protease 2/Lysostaphin resistance protein A-like" evidence="3">
    <location>
        <begin position="135"/>
        <end position="232"/>
    </location>
</feature>
<protein>
    <submittedName>
        <fullName evidence="4">CAAX prenyl protease-like protein</fullName>
    </submittedName>
</protein>
<feature type="transmembrane region" description="Helical" evidence="2">
    <location>
        <begin position="34"/>
        <end position="58"/>
    </location>
</feature>
<dbReference type="InterPro" id="IPR003675">
    <property type="entry name" value="Rce1/LyrA-like_dom"/>
</dbReference>
<proteinExistence type="predicted"/>
<feature type="transmembrane region" description="Helical" evidence="2">
    <location>
        <begin position="131"/>
        <end position="148"/>
    </location>
</feature>
<keyword evidence="4" id="KW-0645">Protease</keyword>
<keyword evidence="2" id="KW-1133">Transmembrane helix</keyword>
<feature type="transmembrane region" description="Helical" evidence="2">
    <location>
        <begin position="169"/>
        <end position="188"/>
    </location>
</feature>
<evidence type="ECO:0000256" key="2">
    <source>
        <dbReference type="SAM" id="Phobius"/>
    </source>
</evidence>
<evidence type="ECO:0000256" key="1">
    <source>
        <dbReference type="SAM" id="MobiDB-lite"/>
    </source>
</evidence>
<name>A0A543B2B8_9ACTN</name>
<gene>
    <name evidence="4" type="ORF">FB566_4588</name>
</gene>
<dbReference type="Pfam" id="PF02517">
    <property type="entry name" value="Rce1-like"/>
    <property type="match status" value="1"/>
</dbReference>
<comment type="caution">
    <text evidence="4">The sequence shown here is derived from an EMBL/GenBank/DDBJ whole genome shotgun (WGS) entry which is preliminary data.</text>
</comment>
<feature type="transmembrane region" description="Helical" evidence="2">
    <location>
        <begin position="244"/>
        <end position="266"/>
    </location>
</feature>
<keyword evidence="2" id="KW-0812">Transmembrane</keyword>
<keyword evidence="4" id="KW-0378">Hydrolase</keyword>
<feature type="region of interest" description="Disordered" evidence="1">
    <location>
        <begin position="1"/>
        <end position="24"/>
    </location>
</feature>
<dbReference type="InParanoid" id="A0A543B2B8"/>
<accession>A0A543B2B8</accession>
<feature type="transmembrane region" description="Helical" evidence="2">
    <location>
        <begin position="95"/>
        <end position="119"/>
    </location>
</feature>
<dbReference type="Proteomes" id="UP000317043">
    <property type="component" value="Unassembled WGS sequence"/>
</dbReference>
<evidence type="ECO:0000259" key="3">
    <source>
        <dbReference type="Pfam" id="PF02517"/>
    </source>
</evidence>
<dbReference type="GO" id="GO:0006508">
    <property type="term" value="P:proteolysis"/>
    <property type="evidence" value="ECO:0007669"/>
    <property type="project" value="UniProtKB-KW"/>
</dbReference>